<organism evidence="1 2">
    <name type="scientific">Dyadobacter sandarakinus</name>
    <dbReference type="NCBI Taxonomy" id="2747268"/>
    <lineage>
        <taxon>Bacteria</taxon>
        <taxon>Pseudomonadati</taxon>
        <taxon>Bacteroidota</taxon>
        <taxon>Cytophagia</taxon>
        <taxon>Cytophagales</taxon>
        <taxon>Spirosomataceae</taxon>
        <taxon>Dyadobacter</taxon>
    </lineage>
</organism>
<keyword evidence="2" id="KW-1185">Reference proteome</keyword>
<dbReference type="EMBL" id="CP056775">
    <property type="protein sequence ID" value="QRR01518.1"/>
    <property type="molecule type" value="Genomic_DNA"/>
</dbReference>
<protein>
    <recommendedName>
        <fullName evidence="3">TonB C-terminal domain-containing protein</fullName>
    </recommendedName>
</protein>
<dbReference type="Proteomes" id="UP000612680">
    <property type="component" value="Chromosome"/>
</dbReference>
<evidence type="ECO:0008006" key="3">
    <source>
        <dbReference type="Google" id="ProtNLM"/>
    </source>
</evidence>
<accession>A0ABX7I8L7</accession>
<proteinExistence type="predicted"/>
<gene>
    <name evidence="1" type="ORF">HWI92_11680</name>
</gene>
<name>A0ABX7I8L7_9BACT</name>
<reference evidence="1 2" key="1">
    <citation type="submission" date="2020-06" db="EMBL/GenBank/DDBJ databases">
        <title>Dyadobacter sandarakinus sp. nov., isolated from the soil of the Arctic Yellow River Station.</title>
        <authorList>
            <person name="Zhang Y."/>
            <person name="Peng F."/>
        </authorList>
    </citation>
    <scope>NUCLEOTIDE SEQUENCE [LARGE SCALE GENOMIC DNA]</scope>
    <source>
        <strain evidence="1 2">Q3-56</strain>
    </source>
</reference>
<evidence type="ECO:0000313" key="1">
    <source>
        <dbReference type="EMBL" id="QRR01518.1"/>
    </source>
</evidence>
<sequence>MKGLIVLFLIFLPIVSSVYSFGAREQPKDIGNQLSHLLDYPSVLGETGGIVVIQFSIGEGSAIGKVKVFTHDDKLNNDLIRQLTGKRVFLPDRHPAANYTVKLRFIRLNKPLGKE</sequence>
<dbReference type="RefSeq" id="WP_204663940.1">
    <property type="nucleotide sequence ID" value="NZ_CP056775.1"/>
</dbReference>
<evidence type="ECO:0000313" key="2">
    <source>
        <dbReference type="Proteomes" id="UP000612680"/>
    </source>
</evidence>